<accession>W1NXH4</accession>
<feature type="non-terminal residue" evidence="2">
    <location>
        <position position="129"/>
    </location>
</feature>
<evidence type="ECO:0000256" key="1">
    <source>
        <dbReference type="SAM" id="MobiDB-lite"/>
    </source>
</evidence>
<dbReference type="AlphaFoldDB" id="W1NXH4"/>
<organism evidence="2 3">
    <name type="scientific">Amborella trichopoda</name>
    <dbReference type="NCBI Taxonomy" id="13333"/>
    <lineage>
        <taxon>Eukaryota</taxon>
        <taxon>Viridiplantae</taxon>
        <taxon>Streptophyta</taxon>
        <taxon>Embryophyta</taxon>
        <taxon>Tracheophyta</taxon>
        <taxon>Spermatophyta</taxon>
        <taxon>Magnoliopsida</taxon>
        <taxon>Amborellales</taxon>
        <taxon>Amborellaceae</taxon>
        <taxon>Amborella</taxon>
    </lineage>
</organism>
<dbReference type="HOGENOM" id="CLU_1954302_0_0_1"/>
<feature type="region of interest" description="Disordered" evidence="1">
    <location>
        <begin position="76"/>
        <end position="117"/>
    </location>
</feature>
<protein>
    <submittedName>
        <fullName evidence="2">Uncharacterized protein</fullName>
    </submittedName>
</protein>
<proteinExistence type="predicted"/>
<name>W1NXH4_AMBTC</name>
<gene>
    <name evidence="2" type="ORF">AMTR_s00131p00020490</name>
</gene>
<evidence type="ECO:0000313" key="2">
    <source>
        <dbReference type="EMBL" id="ERM99384.1"/>
    </source>
</evidence>
<feature type="compositionally biased region" description="Polar residues" evidence="1">
    <location>
        <begin position="39"/>
        <end position="49"/>
    </location>
</feature>
<reference evidence="3" key="1">
    <citation type="journal article" date="2013" name="Science">
        <title>The Amborella genome and the evolution of flowering plants.</title>
        <authorList>
            <consortium name="Amborella Genome Project"/>
        </authorList>
    </citation>
    <scope>NUCLEOTIDE SEQUENCE [LARGE SCALE GENOMIC DNA]</scope>
</reference>
<dbReference type="EMBL" id="KI395019">
    <property type="protein sequence ID" value="ERM99384.1"/>
    <property type="molecule type" value="Genomic_DNA"/>
</dbReference>
<feature type="region of interest" description="Disordered" evidence="1">
    <location>
        <begin position="22"/>
        <end position="62"/>
    </location>
</feature>
<evidence type="ECO:0000313" key="3">
    <source>
        <dbReference type="Proteomes" id="UP000017836"/>
    </source>
</evidence>
<keyword evidence="3" id="KW-1185">Reference proteome</keyword>
<dbReference type="Gramene" id="ERM99384">
    <property type="protein sequence ID" value="ERM99384"/>
    <property type="gene ID" value="AMTR_s00131p00020490"/>
</dbReference>
<sequence>MSTSLVGFSQLTSSLFKTIFKQHTPPSPNHLWAPCRTRPQPTHSDSPLTHQAPHPNHGDSPLTQLVLKTNSEESYFSADEEEIEQIDHGEREHRRKGRSERRSDPSGGRLTTYLRLSPRIARQGDPWVL</sequence>
<dbReference type="Proteomes" id="UP000017836">
    <property type="component" value="Unassembled WGS sequence"/>
</dbReference>